<dbReference type="Proteomes" id="UP001249020">
    <property type="component" value="Unassembled WGS sequence"/>
</dbReference>
<gene>
    <name evidence="1" type="ORF">RM544_11625</name>
</gene>
<name>A0AAW8R2R3_9ALTE</name>
<comment type="caution">
    <text evidence="1">The sequence shown here is derived from an EMBL/GenBank/DDBJ whole genome shotgun (WGS) entry which is preliminary data.</text>
</comment>
<accession>A0AAW8R2R3</accession>
<dbReference type="EMBL" id="JAVRIE010000004">
    <property type="protein sequence ID" value="MDT0583190.1"/>
    <property type="molecule type" value="Genomic_DNA"/>
</dbReference>
<dbReference type="AlphaFoldDB" id="A0AAW8R2R3"/>
<evidence type="ECO:0000313" key="2">
    <source>
        <dbReference type="Proteomes" id="UP001249020"/>
    </source>
</evidence>
<proteinExistence type="predicted"/>
<evidence type="ECO:0000313" key="1">
    <source>
        <dbReference type="EMBL" id="MDT0583190.1"/>
    </source>
</evidence>
<dbReference type="RefSeq" id="WP_311361958.1">
    <property type="nucleotide sequence ID" value="NZ_JAVRIE010000004.1"/>
</dbReference>
<organism evidence="1 2">
    <name type="scientific">Brumicola blandensis</name>
    <dbReference type="NCBI Taxonomy" id="3075611"/>
    <lineage>
        <taxon>Bacteria</taxon>
        <taxon>Pseudomonadati</taxon>
        <taxon>Pseudomonadota</taxon>
        <taxon>Gammaproteobacteria</taxon>
        <taxon>Alteromonadales</taxon>
        <taxon>Alteromonadaceae</taxon>
        <taxon>Brumicola</taxon>
    </lineage>
</organism>
<sequence length="144" mass="16359">MKQNMILKDQVQYADVIDKALHLCRIMLSRSETLYPFAVISIDKDMQCIFLEDEDCQNTHPNGAHFGMIEKLERQIAIQKIQAKSAVSLLVYAATLKTPDARETDGLMFSLSDSNGENILTLYPYEFEINSIKLGKPFTCDFSD</sequence>
<keyword evidence="2" id="KW-1185">Reference proteome</keyword>
<protein>
    <submittedName>
        <fullName evidence="1">Uncharacterized protein</fullName>
    </submittedName>
</protein>
<reference evidence="1 2" key="1">
    <citation type="submission" date="2023-09" db="EMBL/GenBank/DDBJ databases">
        <authorList>
            <person name="Rey-Velasco X."/>
        </authorList>
    </citation>
    <scope>NUCLEOTIDE SEQUENCE [LARGE SCALE GENOMIC DNA]</scope>
    <source>
        <strain evidence="1 2">W409</strain>
    </source>
</reference>